<reference evidence="2 3" key="1">
    <citation type="submission" date="2019-02" db="EMBL/GenBank/DDBJ databases">
        <title>Genome sequencing of the rare red list fungi Hericium alpestre (H. flagellum).</title>
        <authorList>
            <person name="Buettner E."/>
            <person name="Kellner H."/>
        </authorList>
    </citation>
    <scope>NUCLEOTIDE SEQUENCE [LARGE SCALE GENOMIC DNA]</scope>
    <source>
        <strain evidence="2 3">DSM 108284</strain>
    </source>
</reference>
<dbReference type="OrthoDB" id="3337916at2759"/>
<evidence type="ECO:0000259" key="1">
    <source>
        <dbReference type="Pfam" id="PF21294"/>
    </source>
</evidence>
<gene>
    <name evidence="2" type="ORF">EWM64_g6086</name>
</gene>
<dbReference type="Gene3D" id="2.60.120.200">
    <property type="match status" value="1"/>
</dbReference>
<evidence type="ECO:0000313" key="3">
    <source>
        <dbReference type="Proteomes" id="UP000298061"/>
    </source>
</evidence>
<dbReference type="AlphaFoldDB" id="A0A4Y9ZWR2"/>
<dbReference type="PANTHER" id="PTHR40124">
    <property type="match status" value="1"/>
</dbReference>
<protein>
    <recommendedName>
        <fullName evidence="1">Polysaccharide lyase 14 domain-containing protein</fullName>
    </recommendedName>
</protein>
<dbReference type="EMBL" id="SFCI01000790">
    <property type="protein sequence ID" value="TFY77928.1"/>
    <property type="molecule type" value="Genomic_DNA"/>
</dbReference>
<sequence length="300" mass="32713">MTLPLPSQNVVYPFTTSTALARERSIELVQLNDKSLGVHKLSSPKVLTHRVVKPPAPSQSDAPADQIPVEAWEAFYPAGSINPSAPIKGGFGFYLSGPPQFSEELNKNGAVEAVMGYEVMFEEGWQWAKGGKLPGVFGGMGDFAYRCTGGRSDDRCKCFDIRLMWRADGLGELYTYLPMNETNSTQLLAVPPFSRQNPDSGFSVGRGAWTFRPGRWTKVAIRVKLNDVGAANANAGELELWIDGKSVISVTGLIHRDDPASHIKGMHIQTFFGGYAPDWACPKDQRAWFASVSGAVIRSA</sequence>
<dbReference type="Proteomes" id="UP000298061">
    <property type="component" value="Unassembled WGS sequence"/>
</dbReference>
<dbReference type="InterPro" id="IPR048958">
    <property type="entry name" value="Polysacc_lyase_14"/>
</dbReference>
<organism evidence="2 3">
    <name type="scientific">Hericium alpestre</name>
    <dbReference type="NCBI Taxonomy" id="135208"/>
    <lineage>
        <taxon>Eukaryota</taxon>
        <taxon>Fungi</taxon>
        <taxon>Dikarya</taxon>
        <taxon>Basidiomycota</taxon>
        <taxon>Agaricomycotina</taxon>
        <taxon>Agaricomycetes</taxon>
        <taxon>Russulales</taxon>
        <taxon>Hericiaceae</taxon>
        <taxon>Hericium</taxon>
    </lineage>
</organism>
<proteinExistence type="predicted"/>
<accession>A0A4Y9ZWR2</accession>
<evidence type="ECO:0000313" key="2">
    <source>
        <dbReference type="EMBL" id="TFY77928.1"/>
    </source>
</evidence>
<feature type="domain" description="Polysaccharide lyase 14" evidence="1">
    <location>
        <begin position="71"/>
        <end position="291"/>
    </location>
</feature>
<keyword evidence="3" id="KW-1185">Reference proteome</keyword>
<name>A0A4Y9ZWR2_9AGAM</name>
<dbReference type="Pfam" id="PF21294">
    <property type="entry name" value="Polysacc_lyase_14"/>
    <property type="match status" value="1"/>
</dbReference>
<dbReference type="PANTHER" id="PTHR40124:SF1">
    <property type="entry name" value="DISAGGREGATASE RELATED REPEAT PROTEIN"/>
    <property type="match status" value="1"/>
</dbReference>
<comment type="caution">
    <text evidence="2">The sequence shown here is derived from an EMBL/GenBank/DDBJ whole genome shotgun (WGS) entry which is preliminary data.</text>
</comment>
<dbReference type="STRING" id="135208.A0A4Y9ZWR2"/>